<organism evidence="2 3">
    <name type="scientific">Canna indica</name>
    <name type="common">Indian-shot</name>
    <dbReference type="NCBI Taxonomy" id="4628"/>
    <lineage>
        <taxon>Eukaryota</taxon>
        <taxon>Viridiplantae</taxon>
        <taxon>Streptophyta</taxon>
        <taxon>Embryophyta</taxon>
        <taxon>Tracheophyta</taxon>
        <taxon>Spermatophyta</taxon>
        <taxon>Magnoliopsida</taxon>
        <taxon>Liliopsida</taxon>
        <taxon>Zingiberales</taxon>
        <taxon>Cannaceae</taxon>
        <taxon>Canna</taxon>
    </lineage>
</organism>
<evidence type="ECO:0000313" key="3">
    <source>
        <dbReference type="Proteomes" id="UP001327560"/>
    </source>
</evidence>
<feature type="transmembrane region" description="Helical" evidence="1">
    <location>
        <begin position="191"/>
        <end position="213"/>
    </location>
</feature>
<keyword evidence="3" id="KW-1185">Reference proteome</keyword>
<reference evidence="2 3" key="1">
    <citation type="submission" date="2023-10" db="EMBL/GenBank/DDBJ databases">
        <title>Chromosome-scale genome assembly provides insights into flower coloration mechanisms of Canna indica.</title>
        <authorList>
            <person name="Li C."/>
        </authorList>
    </citation>
    <scope>NUCLEOTIDE SEQUENCE [LARGE SCALE GENOMIC DNA]</scope>
    <source>
        <tissue evidence="2">Flower</tissue>
    </source>
</reference>
<dbReference type="EMBL" id="CP136894">
    <property type="protein sequence ID" value="WOL07036.1"/>
    <property type="molecule type" value="Genomic_DNA"/>
</dbReference>
<gene>
    <name evidence="2" type="ORF">Cni_G15771</name>
</gene>
<proteinExistence type="predicted"/>
<dbReference type="AlphaFoldDB" id="A0AAQ3QF33"/>
<keyword evidence="1" id="KW-0472">Membrane</keyword>
<feature type="transmembrane region" description="Helical" evidence="1">
    <location>
        <begin position="220"/>
        <end position="240"/>
    </location>
</feature>
<evidence type="ECO:0000256" key="1">
    <source>
        <dbReference type="SAM" id="Phobius"/>
    </source>
</evidence>
<sequence length="241" mass="27191">MHICASDKPRTKTTQVITKQLAHNVHNNTTILAPVGGSKGLRWITLMAYCRPKIYKNNRYGPCRLTVLHKSWHTASFSLYMVHALRFHSTECLCLSWLAKLSCLVKFDQLWAEAMQDGRNDELYSLFNYKSNFPGPEIPSDEENTRTLFCEEATASASVLPGFTSSVSEATSAATLQIWPDLSSTSSRPDLALGFMFPALLLLKPLFFFFLFSARYGFRVYVSCTFSQAPLLLLLLGQIWP</sequence>
<name>A0AAQ3QF33_9LILI</name>
<dbReference type="Proteomes" id="UP001327560">
    <property type="component" value="Chromosome 5"/>
</dbReference>
<protein>
    <submittedName>
        <fullName evidence="2">Uncharacterized protein</fullName>
    </submittedName>
</protein>
<evidence type="ECO:0000313" key="2">
    <source>
        <dbReference type="EMBL" id="WOL07036.1"/>
    </source>
</evidence>
<keyword evidence="1" id="KW-0812">Transmembrane</keyword>
<accession>A0AAQ3QF33</accession>
<keyword evidence="1" id="KW-1133">Transmembrane helix</keyword>